<accession>A0A1X7VSL1</accession>
<evidence type="ECO:0000256" key="3">
    <source>
        <dbReference type="ARBA" id="ARBA00012379"/>
    </source>
</evidence>
<dbReference type="InParanoid" id="A0A1X7VSL1"/>
<dbReference type="Gene3D" id="3.30.505.10">
    <property type="entry name" value="SH2 domain"/>
    <property type="match status" value="1"/>
</dbReference>
<evidence type="ECO:0000256" key="1">
    <source>
        <dbReference type="ARBA" id="ARBA00005142"/>
    </source>
</evidence>
<dbReference type="GO" id="GO:0046081">
    <property type="term" value="P:dUTP catabolic process"/>
    <property type="evidence" value="ECO:0007669"/>
    <property type="project" value="InterPro"/>
</dbReference>
<name>A0A1X7VSL1_AMPQE</name>
<feature type="domain" description="dUTPase-like" evidence="8">
    <location>
        <begin position="49"/>
        <end position="161"/>
    </location>
</feature>
<dbReference type="STRING" id="400682.A0A1X7VSL1"/>
<dbReference type="InterPro" id="IPR036157">
    <property type="entry name" value="dUTPase-like_sf"/>
</dbReference>
<dbReference type="InterPro" id="IPR033704">
    <property type="entry name" value="dUTPase_trimeric"/>
</dbReference>
<feature type="region of interest" description="Disordered" evidence="6">
    <location>
        <begin position="17"/>
        <end position="37"/>
    </location>
</feature>
<dbReference type="GO" id="GO:0006226">
    <property type="term" value="P:dUMP biosynthetic process"/>
    <property type="evidence" value="ECO:0007669"/>
    <property type="project" value="UniProtKB-UniPathway"/>
</dbReference>
<proteinExistence type="inferred from homology"/>
<evidence type="ECO:0000256" key="5">
    <source>
        <dbReference type="ARBA" id="ARBA00023080"/>
    </source>
</evidence>
<dbReference type="CDD" id="cd07557">
    <property type="entry name" value="trimeric_dUTPase"/>
    <property type="match status" value="1"/>
</dbReference>
<evidence type="ECO:0000259" key="8">
    <source>
        <dbReference type="Pfam" id="PF00692"/>
    </source>
</evidence>
<evidence type="ECO:0000256" key="2">
    <source>
        <dbReference type="ARBA" id="ARBA00006581"/>
    </source>
</evidence>
<dbReference type="EnsemblMetazoa" id="Aqu2.1.43366_001">
    <property type="protein sequence ID" value="Aqu2.1.43366_001"/>
    <property type="gene ID" value="Aqu2.1.43366"/>
</dbReference>
<dbReference type="GO" id="GO:0000287">
    <property type="term" value="F:magnesium ion binding"/>
    <property type="evidence" value="ECO:0007669"/>
    <property type="project" value="InterPro"/>
</dbReference>
<dbReference type="InterPro" id="IPR029054">
    <property type="entry name" value="dUTPase-like"/>
</dbReference>
<keyword evidence="7" id="KW-0812">Transmembrane</keyword>
<reference evidence="9" key="1">
    <citation type="submission" date="2017-05" db="UniProtKB">
        <authorList>
            <consortium name="EnsemblMetazoa"/>
        </authorList>
    </citation>
    <scope>IDENTIFICATION</scope>
</reference>
<dbReference type="eggNOG" id="KOG3370">
    <property type="taxonomic scope" value="Eukaryota"/>
</dbReference>
<dbReference type="EC" id="3.6.1.23" evidence="3"/>
<dbReference type="AlphaFoldDB" id="A0A1X7VSL1"/>
<keyword evidence="7" id="KW-1133">Transmembrane helix</keyword>
<evidence type="ECO:0000256" key="7">
    <source>
        <dbReference type="SAM" id="Phobius"/>
    </source>
</evidence>
<dbReference type="NCBIfam" id="TIGR00576">
    <property type="entry name" value="dut"/>
    <property type="match status" value="1"/>
</dbReference>
<dbReference type="UniPathway" id="UPA00610">
    <property type="reaction ID" value="UER00666"/>
</dbReference>
<comment type="similarity">
    <text evidence="2">Belongs to the dUTPase family.</text>
</comment>
<keyword evidence="4" id="KW-0378">Hydrolase</keyword>
<dbReference type="PANTHER" id="PTHR11241">
    <property type="entry name" value="DEOXYURIDINE 5'-TRIPHOSPHATE NUCLEOTIDOHYDROLASE"/>
    <property type="match status" value="1"/>
</dbReference>
<keyword evidence="5" id="KW-0546">Nucleotide metabolism</keyword>
<dbReference type="SUPFAM" id="SSF51283">
    <property type="entry name" value="dUTPase-like"/>
    <property type="match status" value="1"/>
</dbReference>
<dbReference type="InterPro" id="IPR008181">
    <property type="entry name" value="dUTPase"/>
</dbReference>
<dbReference type="OrthoDB" id="10524419at2759"/>
<dbReference type="Pfam" id="PF00692">
    <property type="entry name" value="dUTPase"/>
    <property type="match status" value="1"/>
</dbReference>
<protein>
    <recommendedName>
        <fullName evidence="3">dUTP diphosphatase</fullName>
        <ecNumber evidence="3">3.6.1.23</ecNumber>
    </recommendedName>
</protein>
<comment type="pathway">
    <text evidence="1">Pyrimidine metabolism; dUMP biosynthesis; dUMP from dCTP (dUTP route): step 2/2.</text>
</comment>
<sequence>MALVTDCVDNSATKRLKVEHSNGDSNSVEHSNGDSNSTVPLRVMKLTEYAYLPTRGSSEAAGYDLYSAYETVVPAEGKAVVKTDIAIALPPYCYGRIAPRSGLAWKHHIDIGAGVIDRDYRGNVGVIMFNLSKVDYQVHKGDRIAQLILERILIAGIEEVDFCTQEGLSPFLIRRCLQVKKIDIKMIIKSEIIVTDAAIIAFNWPCLFPVIPTLIHVGRRAHKTVLPLIVGTLPMMDDKATQLHKTLLSDGGQSGDEVEVKRRRKGHTKRIRRPSSARFIFDDFSSQQSEDLLRQHGKHATYLVSHFHDPQSYQLVIRFDEPEGLVFKHYAMGLTGEREVFVEGIQGKFKSLEDGILAVEEELSTKLSPIFDFDSDEDTDFLSSDSISISQEVPPEYVPAQKYPEAPRKQLPFIVPIRPTLRRLQNATLTNSLQRESDYNTVPESEVHHGCCWRLCHTDPRGQWYKPHKAGPCMAVVLVIGWFFFLLLFGWIIALALLLVGILVMCAYTLNFVCTGRCTIDDDDD</sequence>
<dbReference type="Gene3D" id="2.70.40.10">
    <property type="match status" value="1"/>
</dbReference>
<dbReference type="PANTHER" id="PTHR11241:SF0">
    <property type="entry name" value="DEOXYURIDINE 5'-TRIPHOSPHATE NUCLEOTIDOHYDROLASE"/>
    <property type="match status" value="1"/>
</dbReference>
<evidence type="ECO:0000313" key="9">
    <source>
        <dbReference type="EnsemblMetazoa" id="Aqu2.1.43366_001"/>
    </source>
</evidence>
<keyword evidence="7" id="KW-0472">Membrane</keyword>
<evidence type="ECO:0000256" key="6">
    <source>
        <dbReference type="SAM" id="MobiDB-lite"/>
    </source>
</evidence>
<evidence type="ECO:0000256" key="4">
    <source>
        <dbReference type="ARBA" id="ARBA00022801"/>
    </source>
</evidence>
<organism evidence="9">
    <name type="scientific">Amphimedon queenslandica</name>
    <name type="common">Sponge</name>
    <dbReference type="NCBI Taxonomy" id="400682"/>
    <lineage>
        <taxon>Eukaryota</taxon>
        <taxon>Metazoa</taxon>
        <taxon>Porifera</taxon>
        <taxon>Demospongiae</taxon>
        <taxon>Heteroscleromorpha</taxon>
        <taxon>Haplosclerida</taxon>
        <taxon>Niphatidae</taxon>
        <taxon>Amphimedon</taxon>
    </lineage>
</organism>
<feature type="compositionally biased region" description="Polar residues" evidence="6">
    <location>
        <begin position="23"/>
        <end position="37"/>
    </location>
</feature>
<feature type="transmembrane region" description="Helical" evidence="7">
    <location>
        <begin position="475"/>
        <end position="508"/>
    </location>
</feature>
<dbReference type="InterPro" id="IPR036860">
    <property type="entry name" value="SH2_dom_sf"/>
</dbReference>
<dbReference type="GO" id="GO:0004170">
    <property type="term" value="F:dUTP diphosphatase activity"/>
    <property type="evidence" value="ECO:0007669"/>
    <property type="project" value="UniProtKB-EC"/>
</dbReference>